<accession>A0A3N8PSI1</accession>
<gene>
    <name evidence="1" type="ORF">DF051_29370</name>
</gene>
<evidence type="ECO:0000313" key="1">
    <source>
        <dbReference type="EMBL" id="RQT09796.1"/>
    </source>
</evidence>
<proteinExistence type="predicted"/>
<dbReference type="EMBL" id="QTQV01000021">
    <property type="protein sequence ID" value="RQT09796.1"/>
    <property type="molecule type" value="Genomic_DNA"/>
</dbReference>
<comment type="caution">
    <text evidence="1">The sequence shown here is derived from an EMBL/GenBank/DDBJ whole genome shotgun (WGS) entry which is preliminary data.</text>
</comment>
<protein>
    <submittedName>
        <fullName evidence="1">Uncharacterized protein</fullName>
    </submittedName>
</protein>
<dbReference type="Proteomes" id="UP000277921">
    <property type="component" value="Unassembled WGS sequence"/>
</dbReference>
<sequence>MESRLVANVELASFDSEIVDGLNLKTVPKFTRDYRMQIGIRNDAGELYRGIRLEGMNLWLDTLQWFFDHGFADEIGPDGGTVRGCDAIFSRKK</sequence>
<organism evidence="1 2">
    <name type="scientific">Burkholderia contaminans</name>
    <dbReference type="NCBI Taxonomy" id="488447"/>
    <lineage>
        <taxon>Bacteria</taxon>
        <taxon>Pseudomonadati</taxon>
        <taxon>Pseudomonadota</taxon>
        <taxon>Betaproteobacteria</taxon>
        <taxon>Burkholderiales</taxon>
        <taxon>Burkholderiaceae</taxon>
        <taxon>Burkholderia</taxon>
        <taxon>Burkholderia cepacia complex</taxon>
    </lineage>
</organism>
<name>A0A3N8PSI1_9BURK</name>
<dbReference type="AlphaFoldDB" id="A0A3N8PSI1"/>
<reference evidence="1 2" key="1">
    <citation type="submission" date="2018-08" db="EMBL/GenBank/DDBJ databases">
        <title>Comparative analysis of Burkholderia isolates from Puerto Rico.</title>
        <authorList>
            <person name="Hall C."/>
            <person name="Sahl J."/>
            <person name="Wagner D."/>
        </authorList>
    </citation>
    <scope>NUCLEOTIDE SEQUENCE [LARGE SCALE GENOMIC DNA]</scope>
    <source>
        <strain evidence="1 2">Bp9025</strain>
    </source>
</reference>
<evidence type="ECO:0000313" key="2">
    <source>
        <dbReference type="Proteomes" id="UP000277921"/>
    </source>
</evidence>